<accession>A0A2W5EI72</accession>
<evidence type="ECO:0000313" key="4">
    <source>
        <dbReference type="EMBL" id="PZP43995.1"/>
    </source>
</evidence>
<dbReference type="Proteomes" id="UP000249645">
    <property type="component" value="Unassembled WGS sequence"/>
</dbReference>
<dbReference type="AlphaFoldDB" id="A0A2W5EI72"/>
<dbReference type="GO" id="GO:0015095">
    <property type="term" value="F:magnesium ion transmembrane transporter activity"/>
    <property type="evidence" value="ECO:0007669"/>
    <property type="project" value="TreeGrafter"/>
</dbReference>
<evidence type="ECO:0000313" key="5">
    <source>
        <dbReference type="Proteomes" id="UP000249645"/>
    </source>
</evidence>
<evidence type="ECO:0000256" key="3">
    <source>
        <dbReference type="ARBA" id="ARBA00022475"/>
    </source>
</evidence>
<keyword evidence="3" id="KW-1003">Cell membrane</keyword>
<dbReference type="Gene3D" id="3.30.460.20">
    <property type="entry name" value="CorA soluble domain-like"/>
    <property type="match status" value="1"/>
</dbReference>
<organism evidence="4 5">
    <name type="scientific">Pseudopedobacter saltans</name>
    <dbReference type="NCBI Taxonomy" id="151895"/>
    <lineage>
        <taxon>Bacteria</taxon>
        <taxon>Pseudomonadati</taxon>
        <taxon>Bacteroidota</taxon>
        <taxon>Sphingobacteriia</taxon>
        <taxon>Sphingobacteriales</taxon>
        <taxon>Sphingobacteriaceae</taxon>
        <taxon>Pseudopedobacter</taxon>
    </lineage>
</organism>
<evidence type="ECO:0000256" key="2">
    <source>
        <dbReference type="ARBA" id="ARBA00022448"/>
    </source>
</evidence>
<keyword evidence="3" id="KW-0472">Membrane</keyword>
<dbReference type="PANTHER" id="PTHR46494:SF1">
    <property type="entry name" value="CORA FAMILY METAL ION TRANSPORTER (EUROFUNG)"/>
    <property type="match status" value="1"/>
</dbReference>
<dbReference type="InterPro" id="IPR002523">
    <property type="entry name" value="MgTranspt_CorA/ZnTranspt_ZntB"/>
</dbReference>
<dbReference type="GO" id="GO:0005886">
    <property type="term" value="C:plasma membrane"/>
    <property type="evidence" value="ECO:0007669"/>
    <property type="project" value="UniProtKB-SubCell"/>
</dbReference>
<comment type="caution">
    <text evidence="4">The sequence shown here is derived from an EMBL/GenBank/DDBJ whole genome shotgun (WGS) entry which is preliminary data.</text>
</comment>
<dbReference type="PANTHER" id="PTHR46494">
    <property type="entry name" value="CORA FAMILY METAL ION TRANSPORTER (EUROFUNG)"/>
    <property type="match status" value="1"/>
</dbReference>
<dbReference type="SUPFAM" id="SSF143865">
    <property type="entry name" value="CorA soluble domain-like"/>
    <property type="match status" value="1"/>
</dbReference>
<name>A0A2W5EI72_9SPHI</name>
<dbReference type="EMBL" id="QFOI01000337">
    <property type="protein sequence ID" value="PZP43995.1"/>
    <property type="molecule type" value="Genomic_DNA"/>
</dbReference>
<dbReference type="GO" id="GO:0050897">
    <property type="term" value="F:cobalt ion binding"/>
    <property type="evidence" value="ECO:0007669"/>
    <property type="project" value="TreeGrafter"/>
</dbReference>
<dbReference type="InterPro" id="IPR045861">
    <property type="entry name" value="CorA_cytoplasmic_dom"/>
</dbReference>
<dbReference type="Pfam" id="PF01544">
    <property type="entry name" value="CorA"/>
    <property type="match status" value="1"/>
</dbReference>
<dbReference type="GO" id="GO:0000287">
    <property type="term" value="F:magnesium ion binding"/>
    <property type="evidence" value="ECO:0007669"/>
    <property type="project" value="TreeGrafter"/>
</dbReference>
<sequence length="240" mass="28285">MKDITIVDYNEHDIHEYQTDTLEECFPFRDNANVTWINISALDKEEVHKLCLHYHIHYLLELDILSRGQRPKMDEQDNIIFCLLNMLRIDGQTDRLDKEQVSIVLGPGFVITFQEEPNYDAFSSIRENLKTTQSRIRMKGADFLYYSILDAIVDDYSAIIDEYGDRIEGYEDEMILSKNYSFSVANMINVRKDLTLLRRNIIPVREIISNLLKTSNTLIDKNTERYFKDIYDHILQAQDI</sequence>
<keyword evidence="2" id="KW-0813">Transport</keyword>
<feature type="non-terminal residue" evidence="4">
    <location>
        <position position="240"/>
    </location>
</feature>
<dbReference type="Gene3D" id="1.20.58.340">
    <property type="entry name" value="Magnesium transport protein CorA, transmembrane region"/>
    <property type="match status" value="1"/>
</dbReference>
<proteinExistence type="predicted"/>
<protein>
    <submittedName>
        <fullName evidence="4">Magnesium and cobalt transport protein CorA</fullName>
    </submittedName>
</protein>
<dbReference type="GO" id="GO:0015087">
    <property type="term" value="F:cobalt ion transmembrane transporter activity"/>
    <property type="evidence" value="ECO:0007669"/>
    <property type="project" value="TreeGrafter"/>
</dbReference>
<reference evidence="4 5" key="1">
    <citation type="submission" date="2017-11" db="EMBL/GenBank/DDBJ databases">
        <title>Infants hospitalized years apart are colonized by the same room-sourced microbial strains.</title>
        <authorList>
            <person name="Brooks B."/>
            <person name="Olm M.R."/>
            <person name="Firek B.A."/>
            <person name="Baker R."/>
            <person name="Thomas B.C."/>
            <person name="Morowitz M.J."/>
            <person name="Banfield J.F."/>
        </authorList>
    </citation>
    <scope>NUCLEOTIDE SEQUENCE [LARGE SCALE GENOMIC DNA]</scope>
    <source>
        <strain evidence="4">S2_009_000_R2_76</strain>
    </source>
</reference>
<comment type="subcellular location">
    <subcellularLocation>
        <location evidence="1">Cell membrane</location>
        <topology evidence="1">Multi-pass membrane protein</topology>
    </subcellularLocation>
</comment>
<gene>
    <name evidence="4" type="ORF">DI598_15020</name>
</gene>
<evidence type="ECO:0000256" key="1">
    <source>
        <dbReference type="ARBA" id="ARBA00004651"/>
    </source>
</evidence>